<dbReference type="AlphaFoldDB" id="A0ABD1Q708"/>
<feature type="region of interest" description="Disordered" evidence="1">
    <location>
        <begin position="99"/>
        <end position="118"/>
    </location>
</feature>
<evidence type="ECO:0000313" key="3">
    <source>
        <dbReference type="Proteomes" id="UP001604336"/>
    </source>
</evidence>
<evidence type="ECO:0000313" key="2">
    <source>
        <dbReference type="EMBL" id="KAL2471910.1"/>
    </source>
</evidence>
<sequence length="118" mass="12733">MLSRAADVEQDKCPRPFLAYLAGLKPRTLLLGSSEATVEEEGATVGDVEATEGEVPMKNKKKDAPSSQPRKKVVEIVDNYVVCNPPLLQRTLSVTPAREVILDAPPHKPQPSGGSQRS</sequence>
<keyword evidence="3" id="KW-1185">Reference proteome</keyword>
<reference evidence="3" key="1">
    <citation type="submission" date="2024-07" db="EMBL/GenBank/DDBJ databases">
        <title>Two chromosome-level genome assemblies of Korean endemic species Abeliophyllum distichum and Forsythia ovata (Oleaceae).</title>
        <authorList>
            <person name="Jang H."/>
        </authorList>
    </citation>
    <scope>NUCLEOTIDE SEQUENCE [LARGE SCALE GENOMIC DNA]</scope>
</reference>
<dbReference type="Proteomes" id="UP001604336">
    <property type="component" value="Unassembled WGS sequence"/>
</dbReference>
<feature type="region of interest" description="Disordered" evidence="1">
    <location>
        <begin position="51"/>
        <end position="70"/>
    </location>
</feature>
<dbReference type="EMBL" id="JBFOLK010000012">
    <property type="protein sequence ID" value="KAL2471910.1"/>
    <property type="molecule type" value="Genomic_DNA"/>
</dbReference>
<protein>
    <submittedName>
        <fullName evidence="2">Uncharacterized protein</fullName>
    </submittedName>
</protein>
<organism evidence="2 3">
    <name type="scientific">Abeliophyllum distichum</name>
    <dbReference type="NCBI Taxonomy" id="126358"/>
    <lineage>
        <taxon>Eukaryota</taxon>
        <taxon>Viridiplantae</taxon>
        <taxon>Streptophyta</taxon>
        <taxon>Embryophyta</taxon>
        <taxon>Tracheophyta</taxon>
        <taxon>Spermatophyta</taxon>
        <taxon>Magnoliopsida</taxon>
        <taxon>eudicotyledons</taxon>
        <taxon>Gunneridae</taxon>
        <taxon>Pentapetalae</taxon>
        <taxon>asterids</taxon>
        <taxon>lamiids</taxon>
        <taxon>Lamiales</taxon>
        <taxon>Oleaceae</taxon>
        <taxon>Forsythieae</taxon>
        <taxon>Abeliophyllum</taxon>
    </lineage>
</organism>
<accession>A0ABD1Q708</accession>
<comment type="caution">
    <text evidence="2">The sequence shown here is derived from an EMBL/GenBank/DDBJ whole genome shotgun (WGS) entry which is preliminary data.</text>
</comment>
<proteinExistence type="predicted"/>
<gene>
    <name evidence="2" type="ORF">Adt_40046</name>
</gene>
<name>A0ABD1Q708_9LAMI</name>
<evidence type="ECO:0000256" key="1">
    <source>
        <dbReference type="SAM" id="MobiDB-lite"/>
    </source>
</evidence>